<dbReference type="PANTHER" id="PTHR36445">
    <property type="entry name" value="GTP CYCLOHYDROLASE MPTA"/>
    <property type="match status" value="1"/>
</dbReference>
<comment type="caution">
    <text evidence="3">The sequence shown here is derived from an EMBL/GenBank/DDBJ whole genome shotgun (WGS) entry which is preliminary data.</text>
</comment>
<reference evidence="3 4" key="1">
    <citation type="submission" date="2015-07" db="EMBL/GenBank/DDBJ databases">
        <title>Genome sequencing project for genomic taxonomy and phylogenomics of Bacillus-like bacteria.</title>
        <authorList>
            <person name="Liu B."/>
            <person name="Wang J."/>
            <person name="Zhu Y."/>
            <person name="Liu G."/>
            <person name="Chen Q."/>
            <person name="Chen Z."/>
            <person name="Che J."/>
            <person name="Ge C."/>
            <person name="Shi H."/>
            <person name="Pan Z."/>
            <person name="Liu X."/>
        </authorList>
    </citation>
    <scope>NUCLEOTIDE SEQUENCE [LARGE SCALE GENOMIC DNA]</scope>
    <source>
        <strain evidence="3 4">DSM 54</strain>
    </source>
</reference>
<dbReference type="Proteomes" id="UP000037977">
    <property type="component" value="Unassembled WGS sequence"/>
</dbReference>
<organism evidence="3 4">
    <name type="scientific">Lysinibacillus macroides</name>
    <dbReference type="NCBI Taxonomy" id="33935"/>
    <lineage>
        <taxon>Bacteria</taxon>
        <taxon>Bacillati</taxon>
        <taxon>Bacillota</taxon>
        <taxon>Bacilli</taxon>
        <taxon>Bacillales</taxon>
        <taxon>Bacillaceae</taxon>
        <taxon>Lysinibacillus</taxon>
    </lineage>
</organism>
<dbReference type="EC" id="3.5.4.16" evidence="2"/>
<proteinExistence type="inferred from homology"/>
<evidence type="ECO:0000256" key="2">
    <source>
        <dbReference type="HAMAP-Rule" id="MF_01527"/>
    </source>
</evidence>
<dbReference type="GO" id="GO:0046654">
    <property type="term" value="P:tetrahydrofolate biosynthetic process"/>
    <property type="evidence" value="ECO:0007669"/>
    <property type="project" value="UniProtKB-UniRule"/>
</dbReference>
<evidence type="ECO:0000313" key="4">
    <source>
        <dbReference type="Proteomes" id="UP000037977"/>
    </source>
</evidence>
<feature type="site" description="May be catalytically important" evidence="2">
    <location>
        <position position="167"/>
    </location>
</feature>
<evidence type="ECO:0000313" key="3">
    <source>
        <dbReference type="EMBL" id="KOY83668.1"/>
    </source>
</evidence>
<dbReference type="PANTHER" id="PTHR36445:SF1">
    <property type="entry name" value="GTP CYCLOHYDROLASE MPTA"/>
    <property type="match status" value="1"/>
</dbReference>
<sequence>MNHKLKTLFHSDEAFLNQQEGLKDVQQQKGNFEFDIQEVGISNVKLPIILKEQERLQTPLATIKLTTSLKSNERGTHMSRLIQNLELYLAKPLTLPLVKELVQQIARSLAQERVDLAIDFPWVFDTTSPVMQLTSTQHANLQLNISYDSPQTMELWVVMKIGVTTLCPCSKEISMYGAHNQRGFITMQAKVDETAISDNWKHDLKNIALSNASAPIYNVLKREDEKFVTEEAYQNPRFVEDLARLVAADLEEVHWIKHYKVTCENEESIHLHNAIAVIESNK</sequence>
<name>A0A0M9DL57_9BACI</name>
<dbReference type="GO" id="GO:0003934">
    <property type="term" value="F:GTP cyclohydrolase I activity"/>
    <property type="evidence" value="ECO:0007669"/>
    <property type="project" value="UniProtKB-UniRule"/>
</dbReference>
<comment type="catalytic activity">
    <reaction evidence="2">
        <text>GTP + H2O = 7,8-dihydroneopterin 3'-triphosphate + formate + H(+)</text>
        <dbReference type="Rhea" id="RHEA:17473"/>
        <dbReference type="ChEBI" id="CHEBI:15377"/>
        <dbReference type="ChEBI" id="CHEBI:15378"/>
        <dbReference type="ChEBI" id="CHEBI:15740"/>
        <dbReference type="ChEBI" id="CHEBI:37565"/>
        <dbReference type="ChEBI" id="CHEBI:58462"/>
        <dbReference type="EC" id="3.5.4.16"/>
    </reaction>
</comment>
<dbReference type="STRING" id="33935.ADM90_06565"/>
<dbReference type="AlphaFoldDB" id="A0A0M9DL57"/>
<accession>A0A0M9DL57</accession>
<dbReference type="UniPathway" id="UPA00848">
    <property type="reaction ID" value="UER00151"/>
</dbReference>
<evidence type="ECO:0000256" key="1">
    <source>
        <dbReference type="ARBA" id="ARBA00022801"/>
    </source>
</evidence>
<dbReference type="EMBL" id="LGCI01000005">
    <property type="protein sequence ID" value="KOY83668.1"/>
    <property type="molecule type" value="Genomic_DNA"/>
</dbReference>
<comment type="function">
    <text evidence="2">Converts GTP to 7,8-dihydroneopterin triphosphate.</text>
</comment>
<dbReference type="PATRIC" id="fig|33935.3.peg.746"/>
<keyword evidence="1 2" id="KW-0378">Hydrolase</keyword>
<dbReference type="NCBIfam" id="NF010200">
    <property type="entry name" value="PRK13674.1-1"/>
    <property type="match status" value="1"/>
</dbReference>
<gene>
    <name evidence="2" type="primary">folE2</name>
    <name evidence="3" type="ORF">ADM90_06565</name>
</gene>
<dbReference type="Gene3D" id="3.10.270.10">
    <property type="entry name" value="Urate Oxidase"/>
    <property type="match status" value="1"/>
</dbReference>
<dbReference type="HAMAP" id="MF_01527_B">
    <property type="entry name" value="GTP_cyclohydrol_B"/>
    <property type="match status" value="1"/>
</dbReference>
<dbReference type="InterPro" id="IPR003801">
    <property type="entry name" value="GTP_cyclohydrolase_FolE2/MptA"/>
</dbReference>
<protein>
    <recommendedName>
        <fullName evidence="2">GTP cyclohydrolase FolE2</fullName>
        <ecNumber evidence="2">3.5.4.16</ecNumber>
    </recommendedName>
</protein>
<dbReference type="Pfam" id="PF02649">
    <property type="entry name" value="GCHY-1"/>
    <property type="match status" value="1"/>
</dbReference>
<comment type="similarity">
    <text evidence="2">Belongs to the GTP cyclohydrolase IV family.</text>
</comment>
<keyword evidence="4" id="KW-1185">Reference proteome</keyword>
<dbReference type="InterPro" id="IPR022838">
    <property type="entry name" value="GTP_cyclohydrolase_FolE2"/>
</dbReference>
<comment type="pathway">
    <text evidence="2">Cofactor biosynthesis; 7,8-dihydroneopterin triphosphate biosynthesis; 7,8-dihydroneopterin triphosphate from GTP: step 1/1.</text>
</comment>